<dbReference type="GO" id="GO:0003677">
    <property type="term" value="F:DNA binding"/>
    <property type="evidence" value="ECO:0007669"/>
    <property type="project" value="InterPro"/>
</dbReference>
<reference evidence="1 2" key="1">
    <citation type="submission" date="2020-08" db="EMBL/GenBank/DDBJ databases">
        <title>The Agave Microbiome: Exploring the role of microbial communities in plant adaptations to desert environments.</title>
        <authorList>
            <person name="Partida-Martinez L.P."/>
        </authorList>
    </citation>
    <scope>NUCLEOTIDE SEQUENCE [LARGE SCALE GENOMIC DNA]</scope>
    <source>
        <strain evidence="1 2">AS3.12</strain>
    </source>
</reference>
<gene>
    <name evidence="1" type="ORF">F4695_004265</name>
</gene>
<evidence type="ECO:0000313" key="1">
    <source>
        <dbReference type="EMBL" id="MBB6510873.1"/>
    </source>
</evidence>
<dbReference type="AlphaFoldDB" id="A0A7X0MW07"/>
<dbReference type="Pfam" id="PF06892">
    <property type="entry name" value="Phage_CP76"/>
    <property type="match status" value="1"/>
</dbReference>
<accession>A0A7X0MW07</accession>
<dbReference type="Proteomes" id="UP000585437">
    <property type="component" value="Unassembled WGS sequence"/>
</dbReference>
<dbReference type="RefSeq" id="WP_184655924.1">
    <property type="nucleotide sequence ID" value="NZ_JACHBU010000011.1"/>
</dbReference>
<keyword evidence="2" id="KW-1185">Reference proteome</keyword>
<protein>
    <submittedName>
        <fullName evidence="1">Uncharacterized protein</fullName>
    </submittedName>
</protein>
<dbReference type="InterPro" id="IPR009679">
    <property type="entry name" value="Phage_186_CII-like"/>
</dbReference>
<sequence length="149" mass="16230">MNRGEDFPHIVYTLLVVEKQMSVEEAAAALGMSYASLHSRLIARSPFSADEIQALIRVLPDPRLASYLLDGSVFVAAERIMPPVDHRLANEAVQRGATKVVVEAADILELVDAVLAGGGLDHRHKRLLLKDIVEAERALATLRLQVADA</sequence>
<name>A0A7X0MW07_9HYPH</name>
<dbReference type="EMBL" id="JACHBU010000011">
    <property type="protein sequence ID" value="MBB6510873.1"/>
    <property type="molecule type" value="Genomic_DNA"/>
</dbReference>
<evidence type="ECO:0000313" key="2">
    <source>
        <dbReference type="Proteomes" id="UP000585437"/>
    </source>
</evidence>
<proteinExistence type="predicted"/>
<comment type="caution">
    <text evidence="1">The sequence shown here is derived from an EMBL/GenBank/DDBJ whole genome shotgun (WGS) entry which is preliminary data.</text>
</comment>
<organism evidence="1 2">
    <name type="scientific">Rhizobium soli</name>
    <dbReference type="NCBI Taxonomy" id="424798"/>
    <lineage>
        <taxon>Bacteria</taxon>
        <taxon>Pseudomonadati</taxon>
        <taxon>Pseudomonadota</taxon>
        <taxon>Alphaproteobacteria</taxon>
        <taxon>Hyphomicrobiales</taxon>
        <taxon>Rhizobiaceae</taxon>
        <taxon>Rhizobium/Agrobacterium group</taxon>
        <taxon>Rhizobium</taxon>
    </lineage>
</organism>